<dbReference type="EMBL" id="JPLA01000001">
    <property type="protein sequence ID" value="KLD66199.1"/>
    <property type="molecule type" value="Genomic_DNA"/>
</dbReference>
<accession>A0A0G9HAF1</accession>
<protein>
    <recommendedName>
        <fullName evidence="4">Outer membrane protein beta-barrel domain-containing protein</fullName>
    </recommendedName>
</protein>
<keyword evidence="1" id="KW-0732">Signal</keyword>
<organism evidence="2 3">
    <name type="scientific">Dyella japonica DSM 16301</name>
    <dbReference type="NCBI Taxonomy" id="1440762"/>
    <lineage>
        <taxon>Bacteria</taxon>
        <taxon>Pseudomonadati</taxon>
        <taxon>Pseudomonadota</taxon>
        <taxon>Gammaproteobacteria</taxon>
        <taxon>Lysobacterales</taxon>
        <taxon>Rhodanobacteraceae</taxon>
        <taxon>Dyella</taxon>
    </lineage>
</organism>
<dbReference type="STRING" id="1440762.Y882_00590"/>
<sequence length="284" mass="31033">MSGRSDSLFARAKLVTGIVLATSATSFFATPAFAQSEDYWDGNWHGSITPYGWLPGVSGETRYQLPSGPDVTVKNKSDPLSSLSGALLLEGDIRKGNWGLFGDIDWIKFSNEKGRFTSLGGERFGADAGLDTRWGMKGGLITLAGLYTLGHGALGYADLLFGARYVWLKGNISWNLNVVNNQDALILQGSGHLHNQTHAGNAIIGVRGRWTPFAGTGWYFPYYADVGTGDSDNTYQLNIGVGYAFHWGDIAISYRDIKYEQGGSDKFLKEARISGPSFNYTWHF</sequence>
<dbReference type="PATRIC" id="fig|1440762.4.peg.115"/>
<gene>
    <name evidence="2" type="ORF">Y882_00590</name>
</gene>
<dbReference type="AlphaFoldDB" id="A0A0G9HAF1"/>
<name>A0A0G9HAF1_9GAMM</name>
<reference evidence="2 3" key="1">
    <citation type="journal article" date="2015" name="Antonie Van Leeuwenhoek">
        <title>A phylogenomic and molecular marker based taxonomic framework for the order Xanthomonadales: proposal to transfer the families Algiphilaceae and Solimonadaceae to the order Nevskiales ord. nov. and to create a new family within the order Xanthomonadales, the family Rhodanobacteraceae fam. nov., containing the genus Rhodanobacter and its closest relatives.</title>
        <authorList>
            <person name="Naushad S."/>
            <person name="Adeolu M."/>
            <person name="Wong S."/>
            <person name="Sohail M."/>
            <person name="Schellhorn H.E."/>
            <person name="Gupta R.S."/>
        </authorList>
    </citation>
    <scope>NUCLEOTIDE SEQUENCE [LARGE SCALE GENOMIC DNA]</scope>
    <source>
        <strain evidence="2 3">DSM 16301</strain>
    </source>
</reference>
<dbReference type="Proteomes" id="UP000035481">
    <property type="component" value="Unassembled WGS sequence"/>
</dbReference>
<proteinExistence type="predicted"/>
<evidence type="ECO:0008006" key="4">
    <source>
        <dbReference type="Google" id="ProtNLM"/>
    </source>
</evidence>
<dbReference type="RefSeq" id="WP_046969898.1">
    <property type="nucleotide sequence ID" value="NZ_JPLA01000001.1"/>
</dbReference>
<evidence type="ECO:0000313" key="2">
    <source>
        <dbReference type="EMBL" id="KLD66199.1"/>
    </source>
</evidence>
<comment type="caution">
    <text evidence="2">The sequence shown here is derived from an EMBL/GenBank/DDBJ whole genome shotgun (WGS) entry which is preliminary data.</text>
</comment>
<evidence type="ECO:0000313" key="3">
    <source>
        <dbReference type="Proteomes" id="UP000035481"/>
    </source>
</evidence>
<evidence type="ECO:0000256" key="1">
    <source>
        <dbReference type="SAM" id="SignalP"/>
    </source>
</evidence>
<feature type="chain" id="PRO_5002577936" description="Outer membrane protein beta-barrel domain-containing protein" evidence="1">
    <location>
        <begin position="35"/>
        <end position="284"/>
    </location>
</feature>
<feature type="signal peptide" evidence="1">
    <location>
        <begin position="1"/>
        <end position="34"/>
    </location>
</feature>
<dbReference type="OrthoDB" id="5725705at2"/>